<dbReference type="EMBL" id="SNRY01000135">
    <property type="protein sequence ID" value="KAA6346308.1"/>
    <property type="molecule type" value="Genomic_DNA"/>
</dbReference>
<protein>
    <submittedName>
        <fullName evidence="1">Uncharacterized protein</fullName>
    </submittedName>
</protein>
<evidence type="ECO:0000313" key="1">
    <source>
        <dbReference type="EMBL" id="KAA6346308.1"/>
    </source>
</evidence>
<sequence length="84" mass="10028">MPLKEKQTYPNPLRHPLPEWMGKTCLALPLRRCENTGQTIRPMSTKIHQKNFFSECSLLYPSNFKNPYYHELTEKKHLQKNAHF</sequence>
<comment type="caution">
    <text evidence="1">The sequence shown here is derived from an EMBL/GenBank/DDBJ whole genome shotgun (WGS) entry which is preliminary data.</text>
</comment>
<accession>A0A5J4SK74</accession>
<name>A0A5J4SK74_9ZZZZ</name>
<proteinExistence type="predicted"/>
<reference evidence="1" key="1">
    <citation type="submission" date="2019-03" db="EMBL/GenBank/DDBJ databases">
        <title>Single cell metagenomics reveals metabolic interactions within the superorganism composed of flagellate Streblomastix strix and complex community of Bacteroidetes bacteria on its surface.</title>
        <authorList>
            <person name="Treitli S.C."/>
            <person name="Kolisko M."/>
            <person name="Husnik F."/>
            <person name="Keeling P."/>
            <person name="Hampl V."/>
        </authorList>
    </citation>
    <scope>NUCLEOTIDE SEQUENCE</scope>
    <source>
        <strain evidence="1">STM</strain>
    </source>
</reference>
<organism evidence="1">
    <name type="scientific">termite gut metagenome</name>
    <dbReference type="NCBI Taxonomy" id="433724"/>
    <lineage>
        <taxon>unclassified sequences</taxon>
        <taxon>metagenomes</taxon>
        <taxon>organismal metagenomes</taxon>
    </lineage>
</organism>
<gene>
    <name evidence="1" type="ORF">EZS27_006186</name>
</gene>
<dbReference type="AlphaFoldDB" id="A0A5J4SK74"/>